<proteinExistence type="predicted"/>
<sequence>MPNANEIRLPITIVADGQKATAQLEKFRGQAGSISSKMRGYFKSEAAGAAGLLTGYFGIQQALNGLKQFYEYSKKVSEIAGTYSGSVAMAQAGVATSQIAADQRTATAVAPTEIQRASEQKKYLDEGTTKIAEYASAFGLQFEHIFAYIGRMTSQTISAYTGDSAGAEKMRTENISSVADILDMYLPEKIEKFLYSFSPDMSDRLNAPPVSAAVTGGIAPDKATGAAMLAELQAMNAAMRAQRGGK</sequence>
<protein>
    <submittedName>
        <fullName evidence="1">Uncharacterized protein</fullName>
    </submittedName>
</protein>
<reference evidence="1" key="1">
    <citation type="submission" date="2020-05" db="EMBL/GenBank/DDBJ databases">
        <authorList>
            <person name="Chiriac C."/>
            <person name="Salcher M."/>
            <person name="Ghai R."/>
            <person name="Kavagutti S V."/>
        </authorList>
    </citation>
    <scope>NUCLEOTIDE SEQUENCE</scope>
</reference>
<accession>A0A6J5R0K1</accession>
<name>A0A6J5R0K1_9CAUD</name>
<organism evidence="1">
    <name type="scientific">uncultured Caudovirales phage</name>
    <dbReference type="NCBI Taxonomy" id="2100421"/>
    <lineage>
        <taxon>Viruses</taxon>
        <taxon>Duplodnaviria</taxon>
        <taxon>Heunggongvirae</taxon>
        <taxon>Uroviricota</taxon>
        <taxon>Caudoviricetes</taxon>
        <taxon>Peduoviridae</taxon>
        <taxon>Maltschvirus</taxon>
        <taxon>Maltschvirus maltsch</taxon>
    </lineage>
</organism>
<gene>
    <name evidence="1" type="ORF">UFOVP1205_7</name>
</gene>
<dbReference type="EMBL" id="LR797141">
    <property type="protein sequence ID" value="CAB4189582.1"/>
    <property type="molecule type" value="Genomic_DNA"/>
</dbReference>
<evidence type="ECO:0000313" key="1">
    <source>
        <dbReference type="EMBL" id="CAB4189582.1"/>
    </source>
</evidence>